<proteinExistence type="predicted"/>
<sequence>MVIDSITGINLTFIVDDNDFNDDSVIDDASDRDGAFRLADFRVQETGAGTLVEQAQSPRRCSRQQGTDILASGVV</sequence>
<comment type="caution">
    <text evidence="1">The sequence shown here is derived from an EMBL/GenBank/DDBJ whole genome shotgun (WGS) entry which is preliminary data.</text>
</comment>
<keyword evidence="2" id="KW-1185">Reference proteome</keyword>
<dbReference type="AlphaFoldDB" id="A0AAV7LWS3"/>
<evidence type="ECO:0000313" key="1">
    <source>
        <dbReference type="EMBL" id="KAJ1095986.1"/>
    </source>
</evidence>
<evidence type="ECO:0000313" key="2">
    <source>
        <dbReference type="Proteomes" id="UP001066276"/>
    </source>
</evidence>
<reference evidence="1" key="1">
    <citation type="journal article" date="2022" name="bioRxiv">
        <title>Sequencing and chromosome-scale assembly of the giantPleurodeles waltlgenome.</title>
        <authorList>
            <person name="Brown T."/>
            <person name="Elewa A."/>
            <person name="Iarovenko S."/>
            <person name="Subramanian E."/>
            <person name="Araus A.J."/>
            <person name="Petzold A."/>
            <person name="Susuki M."/>
            <person name="Suzuki K.-i.T."/>
            <person name="Hayashi T."/>
            <person name="Toyoda A."/>
            <person name="Oliveira C."/>
            <person name="Osipova E."/>
            <person name="Leigh N.D."/>
            <person name="Simon A."/>
            <person name="Yun M.H."/>
        </authorList>
    </citation>
    <scope>NUCLEOTIDE SEQUENCE</scope>
    <source>
        <strain evidence="1">20211129_DDA</strain>
        <tissue evidence="1">Liver</tissue>
    </source>
</reference>
<name>A0AAV7LWS3_PLEWA</name>
<organism evidence="1 2">
    <name type="scientific">Pleurodeles waltl</name>
    <name type="common">Iberian ribbed newt</name>
    <dbReference type="NCBI Taxonomy" id="8319"/>
    <lineage>
        <taxon>Eukaryota</taxon>
        <taxon>Metazoa</taxon>
        <taxon>Chordata</taxon>
        <taxon>Craniata</taxon>
        <taxon>Vertebrata</taxon>
        <taxon>Euteleostomi</taxon>
        <taxon>Amphibia</taxon>
        <taxon>Batrachia</taxon>
        <taxon>Caudata</taxon>
        <taxon>Salamandroidea</taxon>
        <taxon>Salamandridae</taxon>
        <taxon>Pleurodelinae</taxon>
        <taxon>Pleurodeles</taxon>
    </lineage>
</organism>
<accession>A0AAV7LWS3</accession>
<gene>
    <name evidence="1" type="ORF">NDU88_001135</name>
</gene>
<dbReference type="Proteomes" id="UP001066276">
    <property type="component" value="Chromosome 10"/>
</dbReference>
<dbReference type="EMBL" id="JANPWB010000014">
    <property type="protein sequence ID" value="KAJ1095986.1"/>
    <property type="molecule type" value="Genomic_DNA"/>
</dbReference>
<protein>
    <submittedName>
        <fullName evidence="1">Uncharacterized protein</fullName>
    </submittedName>
</protein>